<comment type="caution">
    <text evidence="1">The sequence shown here is derived from an EMBL/GenBank/DDBJ whole genome shotgun (WGS) entry which is preliminary data.</text>
</comment>
<accession>A0AAV7UMX1</accession>
<evidence type="ECO:0000313" key="1">
    <source>
        <dbReference type="EMBL" id="KAJ1189675.1"/>
    </source>
</evidence>
<gene>
    <name evidence="1" type="ORF">NDU88_006418</name>
</gene>
<protein>
    <submittedName>
        <fullName evidence="1">Uncharacterized protein</fullName>
    </submittedName>
</protein>
<dbReference type="Proteomes" id="UP001066276">
    <property type="component" value="Chromosome 3_1"/>
</dbReference>
<name>A0AAV7UMX1_PLEWA</name>
<sequence>MCQSPRSRKAHGTLSTSWVVQYTHNWGSDGPGANAHVTLLIATSMDKKEIAREIWYIKSDFHGNPRLYGAARDPTQNDAVFLDSGIMAVGGVRKPSGRNTSEVLLAHLERGLRCVQENPYSVNRHF</sequence>
<reference evidence="1" key="1">
    <citation type="journal article" date="2022" name="bioRxiv">
        <title>Sequencing and chromosome-scale assembly of the giantPleurodeles waltlgenome.</title>
        <authorList>
            <person name="Brown T."/>
            <person name="Elewa A."/>
            <person name="Iarovenko S."/>
            <person name="Subramanian E."/>
            <person name="Araus A.J."/>
            <person name="Petzold A."/>
            <person name="Susuki M."/>
            <person name="Suzuki K.-i.T."/>
            <person name="Hayashi T."/>
            <person name="Toyoda A."/>
            <person name="Oliveira C."/>
            <person name="Osipova E."/>
            <person name="Leigh N.D."/>
            <person name="Simon A."/>
            <person name="Yun M.H."/>
        </authorList>
    </citation>
    <scope>NUCLEOTIDE SEQUENCE</scope>
    <source>
        <strain evidence="1">20211129_DDA</strain>
        <tissue evidence="1">Liver</tissue>
    </source>
</reference>
<organism evidence="1 2">
    <name type="scientific">Pleurodeles waltl</name>
    <name type="common">Iberian ribbed newt</name>
    <dbReference type="NCBI Taxonomy" id="8319"/>
    <lineage>
        <taxon>Eukaryota</taxon>
        <taxon>Metazoa</taxon>
        <taxon>Chordata</taxon>
        <taxon>Craniata</taxon>
        <taxon>Vertebrata</taxon>
        <taxon>Euteleostomi</taxon>
        <taxon>Amphibia</taxon>
        <taxon>Batrachia</taxon>
        <taxon>Caudata</taxon>
        <taxon>Salamandroidea</taxon>
        <taxon>Salamandridae</taxon>
        <taxon>Pleurodelinae</taxon>
        <taxon>Pleurodeles</taxon>
    </lineage>
</organism>
<keyword evidence="2" id="KW-1185">Reference proteome</keyword>
<dbReference type="EMBL" id="JANPWB010000005">
    <property type="protein sequence ID" value="KAJ1189675.1"/>
    <property type="molecule type" value="Genomic_DNA"/>
</dbReference>
<proteinExistence type="predicted"/>
<dbReference type="AlphaFoldDB" id="A0AAV7UMX1"/>
<evidence type="ECO:0000313" key="2">
    <source>
        <dbReference type="Proteomes" id="UP001066276"/>
    </source>
</evidence>